<dbReference type="EMBL" id="CASHSV030000311">
    <property type="protein sequence ID" value="CAJ2659710.1"/>
    <property type="molecule type" value="Genomic_DNA"/>
</dbReference>
<organism evidence="1 2">
    <name type="scientific">Trifolium pratense</name>
    <name type="common">Red clover</name>
    <dbReference type="NCBI Taxonomy" id="57577"/>
    <lineage>
        <taxon>Eukaryota</taxon>
        <taxon>Viridiplantae</taxon>
        <taxon>Streptophyta</taxon>
        <taxon>Embryophyta</taxon>
        <taxon>Tracheophyta</taxon>
        <taxon>Spermatophyta</taxon>
        <taxon>Magnoliopsida</taxon>
        <taxon>eudicotyledons</taxon>
        <taxon>Gunneridae</taxon>
        <taxon>Pentapetalae</taxon>
        <taxon>rosids</taxon>
        <taxon>fabids</taxon>
        <taxon>Fabales</taxon>
        <taxon>Fabaceae</taxon>
        <taxon>Papilionoideae</taxon>
        <taxon>50 kb inversion clade</taxon>
        <taxon>NPAAA clade</taxon>
        <taxon>Hologalegina</taxon>
        <taxon>IRL clade</taxon>
        <taxon>Trifolieae</taxon>
        <taxon>Trifolium</taxon>
    </lineage>
</organism>
<evidence type="ECO:0000313" key="1">
    <source>
        <dbReference type="EMBL" id="CAJ2659710.1"/>
    </source>
</evidence>
<comment type="caution">
    <text evidence="1">The sequence shown here is derived from an EMBL/GenBank/DDBJ whole genome shotgun (WGS) entry which is preliminary data.</text>
</comment>
<gene>
    <name evidence="1" type="ORF">MILVUS5_LOCUS25812</name>
</gene>
<keyword evidence="2" id="KW-1185">Reference proteome</keyword>
<proteinExistence type="predicted"/>
<name>A0ACB0KU45_TRIPR</name>
<dbReference type="Proteomes" id="UP001177021">
    <property type="component" value="Unassembled WGS sequence"/>
</dbReference>
<reference evidence="1" key="1">
    <citation type="submission" date="2023-10" db="EMBL/GenBank/DDBJ databases">
        <authorList>
            <person name="Rodriguez Cubillos JULIANA M."/>
            <person name="De Vega J."/>
        </authorList>
    </citation>
    <scope>NUCLEOTIDE SEQUENCE</scope>
</reference>
<evidence type="ECO:0000313" key="2">
    <source>
        <dbReference type="Proteomes" id="UP001177021"/>
    </source>
</evidence>
<accession>A0ACB0KU45</accession>
<sequence length="415" mass="45850">MEDDTKMAQEQEDQSRNNCINGGSRSTKKPKQKKVPQRGLGVAQLEKILEEQSSQNVTPSPSSSTTISSFLPLPINNFNHSNHMKEGTFILPSPNSTSLSSSSTTISHYLPPPITNYNLMNQNSSSGHLPLPSLGEFRSSMSMQHLDGNNGKVPSTVSLPNNGVFGNVPKLWNSHELDFEKENGLPFLPSLPFDSNQIWPMPNWVQRTQFHHQHSSQLVNNSAGTSSTHVPQLSIEPPSNQNHSINGGTPARPAEKMMIGMKRPYPFSLDFPQAPALTYKLPPPNAEIGGTNSRRTSCESESGFHFVAGNSTSRESQSCSASNSDPNSKRRDKGIKELDGNFLTLAPPSPVSLNNQESPEEHVEDRFHTGYKLARQQKQPLYSFIIPRETQNGQPALRIQNGHEVEENIDLNLKL</sequence>
<protein>
    <submittedName>
        <fullName evidence="1">Uncharacterized protein</fullName>
    </submittedName>
</protein>